<dbReference type="Proteomes" id="UP000515121">
    <property type="component" value="Unplaced"/>
</dbReference>
<proteinExistence type="inferred from homology"/>
<dbReference type="InterPro" id="IPR017853">
    <property type="entry name" value="GH"/>
</dbReference>
<evidence type="ECO:0000256" key="4">
    <source>
        <dbReference type="ARBA" id="ARBA00023326"/>
    </source>
</evidence>
<keyword evidence="4" id="KW-0624">Polysaccharide degradation</keyword>
<keyword evidence="5" id="KW-0732">Signal</keyword>
<evidence type="ECO:0000259" key="6">
    <source>
        <dbReference type="PROSITE" id="PS51760"/>
    </source>
</evidence>
<dbReference type="SMART" id="SM00633">
    <property type="entry name" value="Glyco_10"/>
    <property type="match status" value="1"/>
</dbReference>
<comment type="similarity">
    <text evidence="1">Belongs to the glycosyl hydrolase 10 (cellulase F) family.</text>
</comment>
<dbReference type="Pfam" id="PF00331">
    <property type="entry name" value="Glyco_hydro_10"/>
    <property type="match status" value="1"/>
</dbReference>
<dbReference type="GO" id="GO:0000272">
    <property type="term" value="P:polysaccharide catabolic process"/>
    <property type="evidence" value="ECO:0007669"/>
    <property type="project" value="UniProtKB-KW"/>
</dbReference>
<dbReference type="PANTHER" id="PTHR31490:SF2">
    <property type="entry name" value="GLYCOSYL HYDROLASE FAMILY 10 PROTEIN"/>
    <property type="match status" value="1"/>
</dbReference>
<dbReference type="InterPro" id="IPR044846">
    <property type="entry name" value="GH10"/>
</dbReference>
<organism evidence="7 8">
    <name type="scientific">Durio zibethinus</name>
    <name type="common">Durian</name>
    <dbReference type="NCBI Taxonomy" id="66656"/>
    <lineage>
        <taxon>Eukaryota</taxon>
        <taxon>Viridiplantae</taxon>
        <taxon>Streptophyta</taxon>
        <taxon>Embryophyta</taxon>
        <taxon>Tracheophyta</taxon>
        <taxon>Spermatophyta</taxon>
        <taxon>Magnoliopsida</taxon>
        <taxon>eudicotyledons</taxon>
        <taxon>Gunneridae</taxon>
        <taxon>Pentapetalae</taxon>
        <taxon>rosids</taxon>
        <taxon>malvids</taxon>
        <taxon>Malvales</taxon>
        <taxon>Malvaceae</taxon>
        <taxon>Helicteroideae</taxon>
        <taxon>Durio</taxon>
    </lineage>
</organism>
<dbReference type="GO" id="GO:0031176">
    <property type="term" value="F:endo-1,4-beta-xylanase activity"/>
    <property type="evidence" value="ECO:0007669"/>
    <property type="project" value="UniProtKB-ARBA"/>
</dbReference>
<gene>
    <name evidence="8" type="primary">LOC111281644</name>
</gene>
<accession>A0A6P5XB72</accession>
<reference evidence="8" key="1">
    <citation type="submission" date="2025-08" db="UniProtKB">
        <authorList>
            <consortium name="RefSeq"/>
        </authorList>
    </citation>
    <scope>IDENTIFICATION</scope>
    <source>
        <tissue evidence="8">Fruit stalk</tissue>
    </source>
</reference>
<feature type="domain" description="GH10" evidence="6">
    <location>
        <begin position="215"/>
        <end position="510"/>
    </location>
</feature>
<evidence type="ECO:0000256" key="2">
    <source>
        <dbReference type="ARBA" id="ARBA00022801"/>
    </source>
</evidence>
<name>A0A6P5XB72_DURZI</name>
<evidence type="ECO:0000313" key="8">
    <source>
        <dbReference type="RefSeq" id="XP_022725061.1"/>
    </source>
</evidence>
<sequence length="571" mass="63654">MENNLIIVLLILCTLHFSGFEANALSYDYTASIECLENPDKPLYGGGIVLNPELNVGLEGWHAFGGAKMKHIELAGNKFVATHGRNQPSDSISQKLYLQNEMLYSFSAWIQVSEGNAPVAAVFKTATGFKHAGAVVAESKCWSMLKGGFTSDASGPAELYFESKNTSVEIWVDSISLQPFTQEEWTSHQDQGIKKVRKANVRIQVVDKQGNPLPNATISIVQKQSGFPVGCAINKNILTNTAYQNWFTSRFRFTTFEDEMKWYSTEGSPGHEDYLSADALLRFAKEHNIAVRGHNVVWDDPKYQPGWLYSLSPTALSKAVAKRINSIMSRYKGQLISWDVVNENLHFSFFERKLGMQASATFYKLAQATDGTVPLFLNDYNTIEDSRDGASTPAKYLQKLREIQAFPGNRNVRMGIGLEAHFNTPNLPYMRASIDTLAATGLPIWLTELDVQNSPNQAKYLDQVLKEAHSHPKVDGIVMWAAWKPQGCYRMCLTDNNFKNLPTGNVVDNLLHQWSSKALAGSTDSDGFFEESLFHGEYEVKITHPSSLAHSFVIVSTNASQQSPVIFQFSV</sequence>
<feature type="chain" id="PRO_5027640451" evidence="5">
    <location>
        <begin position="23"/>
        <end position="571"/>
    </location>
</feature>
<evidence type="ECO:0000256" key="3">
    <source>
        <dbReference type="ARBA" id="ARBA00023277"/>
    </source>
</evidence>
<dbReference type="OrthoDB" id="3055998at2759"/>
<dbReference type="PANTHER" id="PTHR31490">
    <property type="entry name" value="GLYCOSYL HYDROLASE"/>
    <property type="match status" value="1"/>
</dbReference>
<evidence type="ECO:0000256" key="1">
    <source>
        <dbReference type="ARBA" id="ARBA00007495"/>
    </source>
</evidence>
<dbReference type="PROSITE" id="PS51760">
    <property type="entry name" value="GH10_2"/>
    <property type="match status" value="1"/>
</dbReference>
<evidence type="ECO:0000256" key="5">
    <source>
        <dbReference type="SAM" id="SignalP"/>
    </source>
</evidence>
<dbReference type="GeneID" id="111281644"/>
<dbReference type="Gene3D" id="2.60.120.260">
    <property type="entry name" value="Galactose-binding domain-like"/>
    <property type="match status" value="1"/>
</dbReference>
<dbReference type="InterPro" id="IPR008979">
    <property type="entry name" value="Galactose-bd-like_sf"/>
</dbReference>
<protein>
    <submittedName>
        <fullName evidence="8">Uncharacterized protein LOC111281644</fullName>
    </submittedName>
</protein>
<feature type="signal peptide" evidence="5">
    <location>
        <begin position="1"/>
        <end position="22"/>
    </location>
</feature>
<dbReference type="SUPFAM" id="SSF51445">
    <property type="entry name" value="(Trans)glycosidases"/>
    <property type="match status" value="1"/>
</dbReference>
<keyword evidence="3" id="KW-0119">Carbohydrate metabolism</keyword>
<evidence type="ECO:0000313" key="7">
    <source>
        <dbReference type="Proteomes" id="UP000515121"/>
    </source>
</evidence>
<dbReference type="InterPro" id="IPR001000">
    <property type="entry name" value="GH10_dom"/>
</dbReference>
<keyword evidence="7" id="KW-1185">Reference proteome</keyword>
<dbReference type="AlphaFoldDB" id="A0A6P5XB72"/>
<dbReference type="Gene3D" id="3.20.20.80">
    <property type="entry name" value="Glycosidases"/>
    <property type="match status" value="1"/>
</dbReference>
<dbReference type="RefSeq" id="XP_022725061.1">
    <property type="nucleotide sequence ID" value="XM_022869326.1"/>
</dbReference>
<dbReference type="SUPFAM" id="SSF49785">
    <property type="entry name" value="Galactose-binding domain-like"/>
    <property type="match status" value="1"/>
</dbReference>
<keyword evidence="2" id="KW-0378">Hydrolase</keyword>
<dbReference type="KEGG" id="dzi:111281644"/>